<dbReference type="AlphaFoldDB" id="A0A316W050"/>
<dbReference type="SUPFAM" id="SSF51338">
    <property type="entry name" value="Composite domain of metallo-dependent hydrolases"/>
    <property type="match status" value="1"/>
</dbReference>
<dbReference type="Gene3D" id="3.20.20.140">
    <property type="entry name" value="Metal-dependent hydrolases"/>
    <property type="match status" value="2"/>
</dbReference>
<dbReference type="InterPro" id="IPR032466">
    <property type="entry name" value="Metal_Hydrolase"/>
</dbReference>
<dbReference type="STRING" id="1522189.A0A316W050"/>
<evidence type="ECO:0000259" key="2">
    <source>
        <dbReference type="Pfam" id="PF01979"/>
    </source>
</evidence>
<evidence type="ECO:0000256" key="1">
    <source>
        <dbReference type="SAM" id="Phobius"/>
    </source>
</evidence>
<dbReference type="RefSeq" id="XP_025369658.1">
    <property type="nucleotide sequence ID" value="XM_025516142.1"/>
</dbReference>
<keyword evidence="1" id="KW-0812">Transmembrane</keyword>
<dbReference type="InterPro" id="IPR011059">
    <property type="entry name" value="Metal-dep_hydrolase_composite"/>
</dbReference>
<dbReference type="GO" id="GO:0006145">
    <property type="term" value="P:purine nucleobase catabolic process"/>
    <property type="evidence" value="ECO:0007669"/>
    <property type="project" value="TreeGrafter"/>
</dbReference>
<feature type="transmembrane region" description="Helical" evidence="1">
    <location>
        <begin position="20"/>
        <end position="39"/>
    </location>
</feature>
<evidence type="ECO:0000313" key="3">
    <source>
        <dbReference type="EMBL" id="PWN42498.1"/>
    </source>
</evidence>
<keyword evidence="4" id="KW-1185">Reference proteome</keyword>
<dbReference type="GO" id="GO:0005737">
    <property type="term" value="C:cytoplasm"/>
    <property type="evidence" value="ECO:0007669"/>
    <property type="project" value="TreeGrafter"/>
</dbReference>
<evidence type="ECO:0000313" key="4">
    <source>
        <dbReference type="Proteomes" id="UP000245783"/>
    </source>
</evidence>
<keyword evidence="3" id="KW-0378">Hydrolase</keyword>
<feature type="domain" description="Amidohydrolase-related" evidence="2">
    <location>
        <begin position="427"/>
        <end position="529"/>
    </location>
</feature>
<name>A0A316W050_9BASI</name>
<dbReference type="GeneID" id="37038012"/>
<dbReference type="InParanoid" id="A0A316W050"/>
<dbReference type="GO" id="GO:0004038">
    <property type="term" value="F:allantoinase activity"/>
    <property type="evidence" value="ECO:0007669"/>
    <property type="project" value="TreeGrafter"/>
</dbReference>
<sequence>MADEKMPMLTGRSTARKSRASWSIRLTLLALSIAVYTLYATLRTDTTSCKTAVWPFPPTPKPSDDPNLAKCRALKVAPGAPGNFSQRVRSDRAKPRSEAPPVLIKNAKVWRADAKSGVIENASVWINDGLIKRVEGGRATTAEMEAVAASSSDSVIIDAKGRWLTPGIIDIHVHVGVYPQPLLDGTLDVNSHQSPRTPALRSVDALNSFDLAWHQLAAGGITTGLVLPGSLNNVGGQAFPVKLGRQTLSDSRNGAWRRVVDPPAVVVGPGEGWGRNATAGDGMKRAKGQSSWRHMKMACGENAKRGYGLVRMDEALGFRSLFQRAKQLKESQDSFCSRLEQGEIQTAESFPDDLELEAVVDVLRGKVKVNTHCYTAADLEAYVRHTNEYKFPLAAFHHAHEAYLVPDLLKKAYGAPPAVALFSLNGNYKAEAISGSPFAPAILESHGLQVHIKSDHPVTDSRRLVQQVAQAHHYGFNKALESVTSEAARSLGLDHRIGHIKEGYDADLVLWSDHPLNLGSTPLQTIIDGTLQLDLSLAHQNTSKSAADSWPRQADYAHEVHRVNTSGPDILTGQANAGPEALAGRFDDLVLANVSAVYLQQGEKVKLVDLNGTGTVHVEKGTITCAGSLQACPLKTHHTVDLKGRGVITPGLTTYGSELGLSDIVSEPSTGDFASARSNFNTLVGRSSLPLSRAVDGLQWGSNDLQRAFASGVTSVVVAPRSSGSFVAGVSTRFRTAVEDVWNPHAILKEEIALHVWLSHLQDGDAGSISEAEQIGVLRDLLSRADRIRTHDAAEGGGYNDGVWQRVVAGELALVVHASKAERLSTILKLKHQHRRLRLVLAEAEEAAHGGLPAALAAAGVGVLIKPFIRPQFYDSRRALPGPPLSSNSTLSVLRAHKVKTGFLMDESWEATSLLWDASAASLEAGVERGEEVLEHLLSLESLLGLEPTRDWVAYDHNPFEYGARPVAIGGPAGVAMFP</sequence>
<dbReference type="PANTHER" id="PTHR43668:SF5">
    <property type="entry name" value="AMIDOHYDROLASE 3 DOMAIN-CONTAINING PROTEIN"/>
    <property type="match status" value="1"/>
</dbReference>
<keyword evidence="1" id="KW-1133">Transmembrane helix</keyword>
<proteinExistence type="predicted"/>
<dbReference type="Pfam" id="PF01979">
    <property type="entry name" value="Amidohydro_1"/>
    <property type="match status" value="1"/>
</dbReference>
<organism evidence="3 4">
    <name type="scientific">Ceraceosorus guamensis</name>
    <dbReference type="NCBI Taxonomy" id="1522189"/>
    <lineage>
        <taxon>Eukaryota</taxon>
        <taxon>Fungi</taxon>
        <taxon>Dikarya</taxon>
        <taxon>Basidiomycota</taxon>
        <taxon>Ustilaginomycotina</taxon>
        <taxon>Exobasidiomycetes</taxon>
        <taxon>Ceraceosorales</taxon>
        <taxon>Ceraceosoraceae</taxon>
        <taxon>Ceraceosorus</taxon>
    </lineage>
</organism>
<dbReference type="SUPFAM" id="SSF51556">
    <property type="entry name" value="Metallo-dependent hydrolases"/>
    <property type="match status" value="1"/>
</dbReference>
<dbReference type="EMBL" id="KZ819379">
    <property type="protein sequence ID" value="PWN42498.1"/>
    <property type="molecule type" value="Genomic_DNA"/>
</dbReference>
<gene>
    <name evidence="3" type="ORF">IE81DRAFT_347428</name>
</gene>
<protein>
    <submittedName>
        <fullName evidence="3">Composite domain of metallo-dependent hydrolase</fullName>
    </submittedName>
</protein>
<dbReference type="PANTHER" id="PTHR43668">
    <property type="entry name" value="ALLANTOINASE"/>
    <property type="match status" value="1"/>
</dbReference>
<keyword evidence="1" id="KW-0472">Membrane</keyword>
<accession>A0A316W050</accession>
<reference evidence="3 4" key="1">
    <citation type="journal article" date="2018" name="Mol. Biol. Evol.">
        <title>Broad Genomic Sampling Reveals a Smut Pathogenic Ancestry of the Fungal Clade Ustilaginomycotina.</title>
        <authorList>
            <person name="Kijpornyongpan T."/>
            <person name="Mondo S.J."/>
            <person name="Barry K."/>
            <person name="Sandor L."/>
            <person name="Lee J."/>
            <person name="Lipzen A."/>
            <person name="Pangilinan J."/>
            <person name="LaButti K."/>
            <person name="Hainaut M."/>
            <person name="Henrissat B."/>
            <person name="Grigoriev I.V."/>
            <person name="Spatafora J.W."/>
            <person name="Aime M.C."/>
        </authorList>
    </citation>
    <scope>NUCLEOTIDE SEQUENCE [LARGE SCALE GENOMIC DNA]</scope>
    <source>
        <strain evidence="3 4">MCA 4658</strain>
    </source>
</reference>
<dbReference type="InterPro" id="IPR050138">
    <property type="entry name" value="DHOase/Allantoinase_Hydrolase"/>
</dbReference>
<dbReference type="InterPro" id="IPR006680">
    <property type="entry name" value="Amidohydro-rel"/>
</dbReference>
<dbReference type="OrthoDB" id="10258955at2759"/>
<dbReference type="Proteomes" id="UP000245783">
    <property type="component" value="Unassembled WGS sequence"/>
</dbReference>